<dbReference type="Pfam" id="PF01189">
    <property type="entry name" value="Methyltr_RsmB-F"/>
    <property type="match status" value="1"/>
</dbReference>
<dbReference type="InterPro" id="IPR031341">
    <property type="entry name" value="Methyltr_RsmF_N"/>
</dbReference>
<comment type="similarity">
    <text evidence="6">Belongs to the class I-like SAM-binding methyltransferase superfamily. RsmB/NOP family.</text>
</comment>
<feature type="domain" description="SAM-dependent MTase RsmB/NOP-type" evidence="7">
    <location>
        <begin position="31"/>
        <end position="319"/>
    </location>
</feature>
<dbReference type="Pfam" id="PF13636">
    <property type="entry name" value="Methyltranf_PUA"/>
    <property type="match status" value="1"/>
</dbReference>
<keyword evidence="3 6" id="KW-0808">Transferase</keyword>
<dbReference type="GO" id="GO:0001510">
    <property type="term" value="P:RNA methylation"/>
    <property type="evidence" value="ECO:0007669"/>
    <property type="project" value="InterPro"/>
</dbReference>
<sequence>MNLRIFAGKSALSNQLPEALIASLEGLPGFDRAPFEQVHAAAEKITSLRFNPLKVPDAAAQGNILSALTAGGATQVPWSTAGYYLPQRPSFTLDPYFHAGAYYVQEASSMFLEYAVRATTNLGQPLKVLDLCAAPGGKSTLLQSLLNGQSLLVANEVIKPRAALLADNLSKWGGANVVVSNNDPRDFSRLPGYFDLVVIDAPCSGSGLFRRDPELIPEWSPENVQLCSQRQQRILADVLPALKEDGILIYSTCSFSKEEDEVILDWLANHFELENIPLNIPEEWQIVTTVTDKRNCTGYRFYPNRLKGEGFFISCFRKKEKAHAAKRKEAKSAAVNAKEKELLASWVQLPDGYGYLPHQDEMLILSPLLTTEIAFLQQQLYIRKAGVKAGQAGKKELIPDHQLAMSPLVADKVPVVDLELKAALQYLRKEDPGIDTPVRGWALMRYGQMALGWAKILPNRMNNYYPKELRILKDISGL</sequence>
<dbReference type="Gene3D" id="3.30.70.1170">
    <property type="entry name" value="Sun protein, domain 3"/>
    <property type="match status" value="1"/>
</dbReference>
<evidence type="ECO:0000256" key="6">
    <source>
        <dbReference type="PROSITE-ProRule" id="PRU01023"/>
    </source>
</evidence>
<evidence type="ECO:0000313" key="10">
    <source>
        <dbReference type="Proteomes" id="UP000502421"/>
    </source>
</evidence>
<dbReference type="Gene3D" id="3.40.50.150">
    <property type="entry name" value="Vaccinia Virus protein VP39"/>
    <property type="match status" value="1"/>
</dbReference>
<evidence type="ECO:0000313" key="11">
    <source>
        <dbReference type="Proteomes" id="UP000503144"/>
    </source>
</evidence>
<dbReference type="SUPFAM" id="SSF53335">
    <property type="entry name" value="S-adenosyl-L-methionine-dependent methyltransferases"/>
    <property type="match status" value="1"/>
</dbReference>
<organism evidence="8 10">
    <name type="scientific">Chitinophaga oryzae</name>
    <dbReference type="NCBI Taxonomy" id="2725414"/>
    <lineage>
        <taxon>Bacteria</taxon>
        <taxon>Pseudomonadati</taxon>
        <taxon>Bacteroidota</taxon>
        <taxon>Chitinophagia</taxon>
        <taxon>Chitinophagales</taxon>
        <taxon>Chitinophagaceae</taxon>
        <taxon>Chitinophaga</taxon>
    </lineage>
</organism>
<dbReference type="InterPro" id="IPR049560">
    <property type="entry name" value="MeTrfase_RsmB-F_NOP2_cat"/>
</dbReference>
<evidence type="ECO:0000256" key="3">
    <source>
        <dbReference type="ARBA" id="ARBA00022679"/>
    </source>
</evidence>
<dbReference type="GO" id="GO:0008173">
    <property type="term" value="F:RNA methyltransferase activity"/>
    <property type="evidence" value="ECO:0007669"/>
    <property type="project" value="InterPro"/>
</dbReference>
<feature type="binding site" evidence="6">
    <location>
        <position position="183"/>
    </location>
    <ligand>
        <name>S-adenosyl-L-methionine</name>
        <dbReference type="ChEBI" id="CHEBI:59789"/>
    </ligand>
</feature>
<evidence type="ECO:0000313" key="8">
    <source>
        <dbReference type="EMBL" id="QJB33261.1"/>
    </source>
</evidence>
<keyword evidence="11" id="KW-1185">Reference proteome</keyword>
<evidence type="ECO:0000313" key="9">
    <source>
        <dbReference type="EMBL" id="QJB39781.1"/>
    </source>
</evidence>
<dbReference type="PANTHER" id="PTHR22807">
    <property type="entry name" value="NOP2 YEAST -RELATED NOL1/NOP2/FMU SUN DOMAIN-CONTAINING"/>
    <property type="match status" value="1"/>
</dbReference>
<dbReference type="GO" id="GO:0003723">
    <property type="term" value="F:RNA binding"/>
    <property type="evidence" value="ECO:0007669"/>
    <property type="project" value="UniProtKB-UniRule"/>
</dbReference>
<evidence type="ECO:0000256" key="4">
    <source>
        <dbReference type="ARBA" id="ARBA00022691"/>
    </source>
</evidence>
<accession>A0AAE6ZIC4</accession>
<dbReference type="InterPro" id="IPR001678">
    <property type="entry name" value="MeTrfase_RsmB-F_NOP2_dom"/>
</dbReference>
<dbReference type="PROSITE" id="PS51686">
    <property type="entry name" value="SAM_MT_RSMB_NOP"/>
    <property type="match status" value="1"/>
</dbReference>
<dbReference type="EMBL" id="CP051205">
    <property type="protein sequence ID" value="QJB33261.1"/>
    <property type="molecule type" value="Genomic_DNA"/>
</dbReference>
<evidence type="ECO:0000256" key="1">
    <source>
        <dbReference type="ARBA" id="ARBA00022490"/>
    </source>
</evidence>
<dbReference type="PANTHER" id="PTHR22807:SF30">
    <property type="entry name" value="28S RRNA (CYTOSINE(4447)-C(5))-METHYLTRANSFERASE-RELATED"/>
    <property type="match status" value="1"/>
</dbReference>
<dbReference type="AlphaFoldDB" id="A0AAE6ZIC4"/>
<keyword evidence="5 6" id="KW-0694">RNA-binding</keyword>
<keyword evidence="1" id="KW-0963">Cytoplasm</keyword>
<dbReference type="EMBL" id="CP051204">
    <property type="protein sequence ID" value="QJB39781.1"/>
    <property type="molecule type" value="Genomic_DNA"/>
</dbReference>
<dbReference type="RefSeq" id="WP_168806273.1">
    <property type="nucleotide sequence ID" value="NZ_CP051204.2"/>
</dbReference>
<protein>
    <submittedName>
        <fullName evidence="8">RNA methyltransferase</fullName>
    </submittedName>
</protein>
<proteinExistence type="inferred from homology"/>
<dbReference type="PRINTS" id="PR02008">
    <property type="entry name" value="RCMTFAMILY"/>
</dbReference>
<evidence type="ECO:0000256" key="5">
    <source>
        <dbReference type="ARBA" id="ARBA00022884"/>
    </source>
</evidence>
<feature type="binding site" evidence="6">
    <location>
        <begin position="132"/>
        <end position="138"/>
    </location>
    <ligand>
        <name>S-adenosyl-L-methionine</name>
        <dbReference type="ChEBI" id="CHEBI:59789"/>
    </ligand>
</feature>
<dbReference type="Proteomes" id="UP000503144">
    <property type="component" value="Chromosome"/>
</dbReference>
<feature type="active site" description="Nucleophile" evidence="6">
    <location>
        <position position="253"/>
    </location>
</feature>
<dbReference type="CDD" id="cd02440">
    <property type="entry name" value="AdoMet_MTases"/>
    <property type="match status" value="1"/>
</dbReference>
<name>A0AAE6ZIC4_9BACT</name>
<feature type="binding site" evidence="6">
    <location>
        <position position="200"/>
    </location>
    <ligand>
        <name>S-adenosyl-L-methionine</name>
        <dbReference type="ChEBI" id="CHEBI:59789"/>
    </ligand>
</feature>
<dbReference type="Pfam" id="PF17125">
    <property type="entry name" value="Methyltr_RsmF_N"/>
    <property type="match status" value="1"/>
</dbReference>
<gene>
    <name evidence="9" type="ORF">HF324_18720</name>
    <name evidence="8" type="ORF">HF329_18855</name>
</gene>
<evidence type="ECO:0000256" key="2">
    <source>
        <dbReference type="ARBA" id="ARBA00022603"/>
    </source>
</evidence>
<dbReference type="Proteomes" id="UP000502421">
    <property type="component" value="Chromosome"/>
</dbReference>
<evidence type="ECO:0000259" key="7">
    <source>
        <dbReference type="PROSITE" id="PS51686"/>
    </source>
</evidence>
<dbReference type="Gene3D" id="2.30.130.60">
    <property type="match status" value="1"/>
</dbReference>
<feature type="binding site" evidence="6">
    <location>
        <position position="156"/>
    </location>
    <ligand>
        <name>S-adenosyl-L-methionine</name>
        <dbReference type="ChEBI" id="CHEBI:59789"/>
    </ligand>
</feature>
<dbReference type="InterPro" id="IPR023267">
    <property type="entry name" value="RCMT"/>
</dbReference>
<reference evidence="10" key="1">
    <citation type="submission" date="2020-04" db="EMBL/GenBank/DDBJ databases">
        <authorList>
            <person name="Kittiwongwattana C."/>
        </authorList>
    </citation>
    <scope>NUCLEOTIDE SEQUENCE [LARGE SCALE GENOMIC DNA]</scope>
    <source>
        <strain evidence="10">1310</strain>
    </source>
</reference>
<dbReference type="InterPro" id="IPR029063">
    <property type="entry name" value="SAM-dependent_MTases_sf"/>
</dbReference>
<dbReference type="InterPro" id="IPR027391">
    <property type="entry name" value="Nol1_Nop2_Fmu_2"/>
</dbReference>
<keyword evidence="2 6" id="KW-0489">Methyltransferase</keyword>
<reference evidence="8 11" key="2">
    <citation type="submission" date="2020-09" db="EMBL/GenBank/DDBJ databases">
        <authorList>
            <person name="Kittiwongwattana C."/>
        </authorList>
    </citation>
    <scope>NUCLEOTIDE SEQUENCE</scope>
    <source>
        <strain evidence="9 11">1303</strain>
        <strain evidence="8">1310</strain>
    </source>
</reference>
<keyword evidence="4 6" id="KW-0949">S-adenosyl-L-methionine</keyword>
<dbReference type="KEGG" id="coy:HF329_18855"/>